<feature type="signal peptide" evidence="1">
    <location>
        <begin position="1"/>
        <end position="21"/>
    </location>
</feature>
<name>A0A7C9GQB8_9SPHN</name>
<keyword evidence="1" id="KW-0732">Signal</keyword>
<evidence type="ECO:0000313" key="3">
    <source>
        <dbReference type="Proteomes" id="UP000481327"/>
    </source>
</evidence>
<feature type="chain" id="PRO_5028883798" evidence="1">
    <location>
        <begin position="22"/>
        <end position="229"/>
    </location>
</feature>
<protein>
    <submittedName>
        <fullName evidence="2">Uncharacterized protein</fullName>
    </submittedName>
</protein>
<proteinExistence type="predicted"/>
<organism evidence="2 3">
    <name type="scientific">Sandarakinorhabdus fusca</name>
    <dbReference type="NCBI Taxonomy" id="1439888"/>
    <lineage>
        <taxon>Bacteria</taxon>
        <taxon>Pseudomonadati</taxon>
        <taxon>Pseudomonadota</taxon>
        <taxon>Alphaproteobacteria</taxon>
        <taxon>Sphingomonadales</taxon>
        <taxon>Sphingosinicellaceae</taxon>
        <taxon>Sandarakinorhabdus</taxon>
    </lineage>
</organism>
<dbReference type="AlphaFoldDB" id="A0A7C9GQB8"/>
<gene>
    <name evidence="2" type="ORF">F3168_09265</name>
</gene>
<reference evidence="2 3" key="1">
    <citation type="submission" date="2019-09" db="EMBL/GenBank/DDBJ databases">
        <title>Polymorphobacter sp. isolated from a lake in China.</title>
        <authorList>
            <person name="Liu Z."/>
        </authorList>
    </citation>
    <scope>NUCLEOTIDE SEQUENCE [LARGE SCALE GENOMIC DNA]</scope>
    <source>
        <strain evidence="2 3">D40P</strain>
    </source>
</reference>
<evidence type="ECO:0000256" key="1">
    <source>
        <dbReference type="SAM" id="SignalP"/>
    </source>
</evidence>
<dbReference type="Proteomes" id="UP000481327">
    <property type="component" value="Unassembled WGS sequence"/>
</dbReference>
<accession>A0A7C9GQB8</accession>
<comment type="caution">
    <text evidence="2">The sequence shown here is derived from an EMBL/GenBank/DDBJ whole genome shotgun (WGS) entry which is preliminary data.</text>
</comment>
<dbReference type="EMBL" id="WIOL01000003">
    <property type="protein sequence ID" value="MQT17450.1"/>
    <property type="molecule type" value="Genomic_DNA"/>
</dbReference>
<evidence type="ECO:0000313" key="2">
    <source>
        <dbReference type="EMBL" id="MQT17450.1"/>
    </source>
</evidence>
<dbReference type="RefSeq" id="WP_152577913.1">
    <property type="nucleotide sequence ID" value="NZ_JAATJI010000002.1"/>
</dbReference>
<sequence>MRLRPTVLTLAILAVATPAAAAPAAKPATKKAAAKAPAKPATKSAAKKTAAVVPEPVVEVPEVKRPGGFMVPKAVILVKPTPAELEANAVWNLRAAMNVAALQCQYSQFLRTTKNYNSFLQAHSEELSRAQATMVGHFRRTDKARAINKFDEYTTRTYNSYSTLDAQYAFCNAAGLVGRYALEVPKGKLGVTALARGPEIRSALSYSALSPALGYVAPDPIVLPDIAAM</sequence>
<dbReference type="OrthoDB" id="7467144at2"/>
<keyword evidence="3" id="KW-1185">Reference proteome</keyword>